<dbReference type="InterPro" id="IPR037045">
    <property type="entry name" value="S8pro/Inhibitor_I9_sf"/>
</dbReference>
<dbReference type="PANTHER" id="PTHR10795">
    <property type="entry name" value="PROPROTEIN CONVERTASE SUBTILISIN/KEXIN"/>
    <property type="match status" value="1"/>
</dbReference>
<reference evidence="6" key="1">
    <citation type="submission" date="2019-07" db="EMBL/GenBank/DDBJ databases">
        <authorList>
            <person name="Dittberner H."/>
        </authorList>
    </citation>
    <scope>NUCLEOTIDE SEQUENCE [LARGE SCALE GENOMIC DNA]</scope>
</reference>
<dbReference type="InterPro" id="IPR036852">
    <property type="entry name" value="Peptidase_S8/S53_dom_sf"/>
</dbReference>
<accession>A0A565ARB5</accession>
<dbReference type="InterPro" id="IPR000209">
    <property type="entry name" value="Peptidase_S8/S53_dom"/>
</dbReference>
<evidence type="ECO:0000259" key="4">
    <source>
        <dbReference type="Pfam" id="PF00082"/>
    </source>
</evidence>
<dbReference type="Gene3D" id="3.40.50.200">
    <property type="entry name" value="Peptidase S8/S53 domain"/>
    <property type="match status" value="1"/>
</dbReference>
<dbReference type="PROSITE" id="PS51892">
    <property type="entry name" value="SUBTILASE"/>
    <property type="match status" value="1"/>
</dbReference>
<dbReference type="Pfam" id="PF05922">
    <property type="entry name" value="Inhibitor_I9"/>
    <property type="match status" value="1"/>
</dbReference>
<feature type="domain" description="Inhibitor I9" evidence="5">
    <location>
        <begin position="2"/>
        <end position="41"/>
    </location>
</feature>
<keyword evidence="2" id="KW-0732">Signal</keyword>
<evidence type="ECO:0000256" key="1">
    <source>
        <dbReference type="ARBA" id="ARBA00011073"/>
    </source>
</evidence>
<evidence type="ECO:0000313" key="6">
    <source>
        <dbReference type="EMBL" id="VVA91960.1"/>
    </source>
</evidence>
<dbReference type="Proteomes" id="UP000489600">
    <property type="component" value="Unassembled WGS sequence"/>
</dbReference>
<feature type="domain" description="Peptidase S8/S53" evidence="4">
    <location>
        <begin position="138"/>
        <end position="272"/>
    </location>
</feature>
<dbReference type="InterPro" id="IPR045051">
    <property type="entry name" value="SBT"/>
</dbReference>
<sequence length="277" mass="30341">MHRYKHGFSGFATRLSEDEARMMAKQPGVISIFPDQMLQLHTTRSWDFLVQESYQRDTYSTEINSQPELDVAVGDIIIGFIDSDDKQMPPVPAKWKGTCMRGKNTQPDSFRCNRYAEPGGKKIIGARYYNSSFLLDPDYETPGDFLGHGTHVASIAAGQIISDTSYYGLASGIMRGGSPNSRIAMYRACSHLGCRSSGLLAAFDDAIADGVDVISISMGQWLDNLLENPLSIGSFHAVERWITVDCSAGNYGPTSQSVVNAVPWMVTVGASTIDRGF</sequence>
<protein>
    <recommendedName>
        <fullName evidence="8">Inhibitor I9 domain-containing protein</fullName>
    </recommendedName>
</protein>
<dbReference type="PROSITE" id="PS00137">
    <property type="entry name" value="SUBTILASE_HIS"/>
    <property type="match status" value="1"/>
</dbReference>
<dbReference type="InterPro" id="IPR010259">
    <property type="entry name" value="S8pro/Inhibitor_I9"/>
</dbReference>
<evidence type="ECO:0000313" key="7">
    <source>
        <dbReference type="Proteomes" id="UP000489600"/>
    </source>
</evidence>
<dbReference type="GO" id="GO:0004252">
    <property type="term" value="F:serine-type endopeptidase activity"/>
    <property type="evidence" value="ECO:0007669"/>
    <property type="project" value="InterPro"/>
</dbReference>
<name>A0A565ARB5_9BRAS</name>
<dbReference type="OrthoDB" id="10256524at2759"/>
<dbReference type="AlphaFoldDB" id="A0A565ARB5"/>
<gene>
    <name evidence="6" type="ORF">ANE_LOCUS2405</name>
</gene>
<comment type="caution">
    <text evidence="3">Lacks conserved residue(s) required for the propagation of feature annotation.</text>
</comment>
<evidence type="ECO:0008006" key="8">
    <source>
        <dbReference type="Google" id="ProtNLM"/>
    </source>
</evidence>
<dbReference type="GO" id="GO:0006508">
    <property type="term" value="P:proteolysis"/>
    <property type="evidence" value="ECO:0007669"/>
    <property type="project" value="InterPro"/>
</dbReference>
<dbReference type="Gene3D" id="3.30.70.80">
    <property type="entry name" value="Peptidase S8 propeptide/proteinase inhibitor I9"/>
    <property type="match status" value="1"/>
</dbReference>
<keyword evidence="7" id="KW-1185">Reference proteome</keyword>
<dbReference type="InterPro" id="IPR022398">
    <property type="entry name" value="Peptidase_S8_His-AS"/>
</dbReference>
<dbReference type="EMBL" id="CABITT030000001">
    <property type="protein sequence ID" value="VVA91960.1"/>
    <property type="molecule type" value="Genomic_DNA"/>
</dbReference>
<dbReference type="SUPFAM" id="SSF52743">
    <property type="entry name" value="Subtilisin-like"/>
    <property type="match status" value="1"/>
</dbReference>
<evidence type="ECO:0000256" key="2">
    <source>
        <dbReference type="ARBA" id="ARBA00022729"/>
    </source>
</evidence>
<comment type="similarity">
    <text evidence="1 3">Belongs to the peptidase S8 family.</text>
</comment>
<dbReference type="Pfam" id="PF00082">
    <property type="entry name" value="Peptidase_S8"/>
    <property type="match status" value="1"/>
</dbReference>
<evidence type="ECO:0000259" key="5">
    <source>
        <dbReference type="Pfam" id="PF05922"/>
    </source>
</evidence>
<comment type="caution">
    <text evidence="6">The sequence shown here is derived from an EMBL/GenBank/DDBJ whole genome shotgun (WGS) entry which is preliminary data.</text>
</comment>
<evidence type="ECO:0000256" key="3">
    <source>
        <dbReference type="PROSITE-ProRule" id="PRU01240"/>
    </source>
</evidence>
<proteinExistence type="inferred from homology"/>
<organism evidence="6 7">
    <name type="scientific">Arabis nemorensis</name>
    <dbReference type="NCBI Taxonomy" id="586526"/>
    <lineage>
        <taxon>Eukaryota</taxon>
        <taxon>Viridiplantae</taxon>
        <taxon>Streptophyta</taxon>
        <taxon>Embryophyta</taxon>
        <taxon>Tracheophyta</taxon>
        <taxon>Spermatophyta</taxon>
        <taxon>Magnoliopsida</taxon>
        <taxon>eudicotyledons</taxon>
        <taxon>Gunneridae</taxon>
        <taxon>Pentapetalae</taxon>
        <taxon>rosids</taxon>
        <taxon>malvids</taxon>
        <taxon>Brassicales</taxon>
        <taxon>Brassicaceae</taxon>
        <taxon>Arabideae</taxon>
        <taxon>Arabis</taxon>
    </lineage>
</organism>